<reference evidence="1 2" key="1">
    <citation type="submission" date="2019-01" db="EMBL/GenBank/DDBJ databases">
        <title>Comparative genomic analysis identifies haemin-independent Haemophilus haemolyticus: a formal re-classification of Haemophilus intermedius.</title>
        <authorList>
            <person name="Harris T.M."/>
            <person name="Price E.P."/>
            <person name="Sarovich D.S."/>
            <person name="Norskov-Lauritsen N."/>
            <person name="Beissbarth J."/>
            <person name="Chang A.B."/>
            <person name="Smith-Vaughan H.C."/>
        </authorList>
    </citation>
    <scope>NUCLEOTIDE SEQUENCE [LARGE SCALE GENOMIC DNA]</scope>
    <source>
        <strain evidence="1 2">60982 B Hi-1</strain>
    </source>
</reference>
<sequence length="272" mass="31690">MIQYDYSLIRFYADKIRSEVINVGLAIFKENGYVDTFMLQDRTKLRAISNSLEIEDLNKFGFLVSEASLKLKKEELLFFFSKGRLCLQEMGYFSIEYKEQYTNKVSNLMEQLVSPPKTIKQIMPRTPKMITELKQIFNKYPNLISNNLSDIDNHKLILNYPIEDEKGLRADMLLKNSIYHLTETIDFSEVNVVKNLERSALKALTISEAKNKFSSDQLHSFIVYSLNHKDEERYMQQLNLLSSYATEMINLASDEDKSKYVNHILHASGYSL</sequence>
<organism evidence="1 2">
    <name type="scientific">Haemophilus haemolyticus</name>
    <dbReference type="NCBI Taxonomy" id="726"/>
    <lineage>
        <taxon>Bacteria</taxon>
        <taxon>Pseudomonadati</taxon>
        <taxon>Pseudomonadota</taxon>
        <taxon>Gammaproteobacteria</taxon>
        <taxon>Pasteurellales</taxon>
        <taxon>Pasteurellaceae</taxon>
        <taxon>Haemophilus</taxon>
    </lineage>
</organism>
<comment type="caution">
    <text evidence="1">The sequence shown here is derived from an EMBL/GenBank/DDBJ whole genome shotgun (WGS) entry which is preliminary data.</text>
</comment>
<dbReference type="EMBL" id="SDPD01000009">
    <property type="protein sequence ID" value="TPH20693.1"/>
    <property type="molecule type" value="Genomic_DNA"/>
</dbReference>
<dbReference type="RefSeq" id="WP_140527771.1">
    <property type="nucleotide sequence ID" value="NZ_SDPD01000009.1"/>
</dbReference>
<dbReference type="Pfam" id="PF11236">
    <property type="entry name" value="DUF3037"/>
    <property type="match status" value="1"/>
</dbReference>
<dbReference type="InterPro" id="IPR021398">
    <property type="entry name" value="DUF3037"/>
</dbReference>
<proteinExistence type="predicted"/>
<dbReference type="Proteomes" id="UP000316282">
    <property type="component" value="Unassembled WGS sequence"/>
</dbReference>
<protein>
    <submittedName>
        <fullName evidence="1">DUF3037 domain-containing protein</fullName>
    </submittedName>
</protein>
<evidence type="ECO:0000313" key="1">
    <source>
        <dbReference type="EMBL" id="TPH20693.1"/>
    </source>
</evidence>
<accession>A0A502LFW3</accession>
<evidence type="ECO:0000313" key="2">
    <source>
        <dbReference type="Proteomes" id="UP000316282"/>
    </source>
</evidence>
<name>A0A502LFW3_HAEHA</name>
<gene>
    <name evidence="1" type="ORF">EUX52_07700</name>
</gene>
<dbReference type="AlphaFoldDB" id="A0A502LFW3"/>